<keyword evidence="2" id="KW-0804">Transcription</keyword>
<dbReference type="InterPro" id="IPR018060">
    <property type="entry name" value="HTH_AraC"/>
</dbReference>
<dbReference type="PROSITE" id="PS01124">
    <property type="entry name" value="HTH_ARAC_FAMILY_2"/>
    <property type="match status" value="1"/>
</dbReference>
<feature type="region of interest" description="Disordered" evidence="3">
    <location>
        <begin position="44"/>
        <end position="89"/>
    </location>
</feature>
<protein>
    <submittedName>
        <fullName evidence="5">Helix-turn-helix domain-containing protein</fullName>
    </submittedName>
</protein>
<dbReference type="Proteomes" id="UP001431019">
    <property type="component" value="Unassembled WGS sequence"/>
</dbReference>
<dbReference type="InterPro" id="IPR009057">
    <property type="entry name" value="Homeodomain-like_sf"/>
</dbReference>
<feature type="domain" description="HTH araC/xylS-type" evidence="4">
    <location>
        <begin position="90"/>
        <end position="130"/>
    </location>
</feature>
<evidence type="ECO:0000259" key="4">
    <source>
        <dbReference type="PROSITE" id="PS01124"/>
    </source>
</evidence>
<proteinExistence type="predicted"/>
<evidence type="ECO:0000256" key="1">
    <source>
        <dbReference type="ARBA" id="ARBA00023015"/>
    </source>
</evidence>
<evidence type="ECO:0000256" key="3">
    <source>
        <dbReference type="SAM" id="MobiDB-lite"/>
    </source>
</evidence>
<dbReference type="EMBL" id="JAJITD010000009">
    <property type="protein sequence ID" value="MCC8394844.1"/>
    <property type="molecule type" value="Genomic_DNA"/>
</dbReference>
<reference evidence="5 6" key="1">
    <citation type="submission" date="2021-11" db="EMBL/GenBank/DDBJ databases">
        <authorList>
            <person name="Oh E.-T."/>
            <person name="Kim S.-B."/>
        </authorList>
    </citation>
    <scope>NUCLEOTIDE SEQUENCE [LARGE SCALE GENOMIC DNA]</scope>
    <source>
        <strain evidence="5 6">MMS20-SJTR3</strain>
    </source>
</reference>
<dbReference type="SUPFAM" id="SSF46689">
    <property type="entry name" value="Homeodomain-like"/>
    <property type="match status" value="1"/>
</dbReference>
<gene>
    <name evidence="5" type="ORF">LJ656_19810</name>
</gene>
<evidence type="ECO:0000313" key="5">
    <source>
        <dbReference type="EMBL" id="MCC8394844.1"/>
    </source>
</evidence>
<keyword evidence="6" id="KW-1185">Reference proteome</keyword>
<evidence type="ECO:0000313" key="6">
    <source>
        <dbReference type="Proteomes" id="UP001431019"/>
    </source>
</evidence>
<evidence type="ECO:0000256" key="2">
    <source>
        <dbReference type="ARBA" id="ARBA00023163"/>
    </source>
</evidence>
<accession>A0ABS8JY73</accession>
<comment type="caution">
    <text evidence="5">The sequence shown here is derived from an EMBL/GenBank/DDBJ whole genome shotgun (WGS) entry which is preliminary data.</text>
</comment>
<dbReference type="Gene3D" id="1.10.10.60">
    <property type="entry name" value="Homeodomain-like"/>
    <property type="match status" value="1"/>
</dbReference>
<name>A0ABS8JY73_9BURK</name>
<dbReference type="RefSeq" id="WP_230511069.1">
    <property type="nucleotide sequence ID" value="NZ_JAJITD010000009.1"/>
</dbReference>
<sequence>MRAAAAGVMALAFARRRVAVDRARTRALLGGDAQALRLKPLRAPTIMRSSTGRRGRAKQFSVRAGVSSRDRRDAASVRHAHTARRDGAPLRATGPGVLHIALEVDFESACHFSVQFKRGYRVTPLAYRLGG</sequence>
<organism evidence="5 6">
    <name type="scientific">Paraburkholderia sejongensis</name>
    <dbReference type="NCBI Taxonomy" id="2886946"/>
    <lineage>
        <taxon>Bacteria</taxon>
        <taxon>Pseudomonadati</taxon>
        <taxon>Pseudomonadota</taxon>
        <taxon>Betaproteobacteria</taxon>
        <taxon>Burkholderiales</taxon>
        <taxon>Burkholderiaceae</taxon>
        <taxon>Paraburkholderia</taxon>
    </lineage>
</organism>
<keyword evidence="1" id="KW-0805">Transcription regulation</keyword>